<dbReference type="OrthoDB" id="6350175at2759"/>
<dbReference type="Pfam" id="PF05701">
    <property type="entry name" value="WEMBL"/>
    <property type="match status" value="1"/>
</dbReference>
<feature type="region of interest" description="Disordered" evidence="4">
    <location>
        <begin position="755"/>
        <end position="816"/>
    </location>
</feature>
<dbReference type="Proteomes" id="UP000447434">
    <property type="component" value="Chromosome 1"/>
</dbReference>
<comment type="similarity">
    <text evidence="1">Belongs to the WEB family.</text>
</comment>
<feature type="coiled-coil region" evidence="3">
    <location>
        <begin position="252"/>
        <end position="286"/>
    </location>
</feature>
<dbReference type="PANTHER" id="PTHR23160:SF20">
    <property type="entry name" value="OS02G0439200 PROTEIN"/>
    <property type="match status" value="1"/>
</dbReference>
<evidence type="ECO:0000313" key="5">
    <source>
        <dbReference type="EMBL" id="KAE9620221.1"/>
    </source>
</evidence>
<feature type="region of interest" description="Disordered" evidence="4">
    <location>
        <begin position="1"/>
        <end position="90"/>
    </location>
</feature>
<accession>A0A6A4R2L4</accession>
<dbReference type="EMBL" id="WOCE01000001">
    <property type="protein sequence ID" value="KAE9620221.1"/>
    <property type="molecule type" value="Genomic_DNA"/>
</dbReference>
<sequence length="833" mass="94286">MASKSRSNSSETPNKASLTTPRVSRVSKGVIKSESDSPSSFPNSRLSVERSPRSANSRPIVDRKSPRPTSTPPDKVPHKPIKGSELKNQLNLVQEDLKKAKEQLVLSEKEKVKAVDGLQEAKRVAEEANEKLREALVALKRAEEDSEIEKFRAVELEQDGIETVKKKEEEWQKEIESVRNQHALDVSALVSTTQELQRVKQELALTCDAKNQALNHADDATKIAEIHVEKTEILAAEVMRLKALLDSKLETEASENEIIVKLKKEIEALQQELEQAKDYDEKLIEKEAFIEQLNVELEATNMAESYAHNLLDEWKKKVEEQEARVKEANKLEKSASESLESVMKQLEASNDLLHDADSEIAALKENVGLLEMTIGRQRADIEDSERKILTAKEESLEMSNKVKSLKSELETVNEEKAQALNNEKLAASSVQTLLEEKNKLINELESSRDEEEKSKKAMESLASALHEVSAEAREAKEKLLNSEFEHESYENQIEDFKLVLNATGEKYKSMLDDARREIDVLTCNFENSKNDLENSKAEWEQRELHLVSCLKKTEEENSSLGKEINRLVLLLKQTEEEANASREEEAQLKENLKEVEAEAIHLQEALKEVTAESMKLKESLLDRENELHGLFHENDELQMREVESIKKVDELSKLLEEATARNHAEENGDLSDSEQDYDLLPKVVEFSEENGHGGEDISKVELPNNESVLLNDNAEKIESPKLENVNGKLKEDENEEKDDSAEVVFKMWESCKIEKKEFSPEREPEPESFEEEVDHSKIESGDKSFDKINGTAVIENTNDGGSSPSKQQLKKKKKPLLVKFGSLLKKKGASNQK</sequence>
<gene>
    <name evidence="5" type="ORF">Lalb_Chr01g0000851</name>
</gene>
<protein>
    <submittedName>
        <fullName evidence="5">Putative WEB family protein</fullName>
    </submittedName>
</protein>
<dbReference type="AlphaFoldDB" id="A0A6A4R2L4"/>
<dbReference type="GO" id="GO:0007131">
    <property type="term" value="P:reciprocal meiotic recombination"/>
    <property type="evidence" value="ECO:0007669"/>
    <property type="project" value="TreeGrafter"/>
</dbReference>
<dbReference type="InterPro" id="IPR008545">
    <property type="entry name" value="Web"/>
</dbReference>
<dbReference type="PANTHER" id="PTHR23160">
    <property type="entry name" value="SYNAPTONEMAL COMPLEX PROTEIN-RELATED"/>
    <property type="match status" value="1"/>
</dbReference>
<feature type="coiled-coil region" evidence="3">
    <location>
        <begin position="311"/>
        <end position="612"/>
    </location>
</feature>
<comment type="caution">
    <text evidence="5">The sequence shown here is derived from an EMBL/GenBank/DDBJ whole genome shotgun (WGS) entry which is preliminary data.</text>
</comment>
<feature type="compositionally biased region" description="Basic and acidic residues" evidence="4">
    <location>
        <begin position="774"/>
        <end position="786"/>
    </location>
</feature>
<reference evidence="6" key="1">
    <citation type="journal article" date="2020" name="Nat. Commun.">
        <title>Genome sequence of the cluster root forming white lupin.</title>
        <authorList>
            <person name="Hufnagel B."/>
            <person name="Marques A."/>
            <person name="Soriano A."/>
            <person name="Marques L."/>
            <person name="Divol F."/>
            <person name="Doumas P."/>
            <person name="Sallet E."/>
            <person name="Mancinotti D."/>
            <person name="Carrere S."/>
            <person name="Marande W."/>
            <person name="Arribat S."/>
            <person name="Keller J."/>
            <person name="Huneau C."/>
            <person name="Blein T."/>
            <person name="Aime D."/>
            <person name="Laguerre M."/>
            <person name="Taylor J."/>
            <person name="Schubert V."/>
            <person name="Nelson M."/>
            <person name="Geu-Flores F."/>
            <person name="Crespi M."/>
            <person name="Gallardo-Guerrero K."/>
            <person name="Delaux P.-M."/>
            <person name="Salse J."/>
            <person name="Berges H."/>
            <person name="Guyot R."/>
            <person name="Gouzy J."/>
            <person name="Peret B."/>
        </authorList>
    </citation>
    <scope>NUCLEOTIDE SEQUENCE [LARGE SCALE GENOMIC DNA]</scope>
    <source>
        <strain evidence="6">cv. Amiga</strain>
    </source>
</reference>
<evidence type="ECO:0000256" key="3">
    <source>
        <dbReference type="SAM" id="Coils"/>
    </source>
</evidence>
<feature type="compositionally biased region" description="Basic and acidic residues" evidence="4">
    <location>
        <begin position="755"/>
        <end position="765"/>
    </location>
</feature>
<keyword evidence="2 3" id="KW-0175">Coiled coil</keyword>
<feature type="region of interest" description="Disordered" evidence="4">
    <location>
        <begin position="710"/>
        <end position="740"/>
    </location>
</feature>
<evidence type="ECO:0000256" key="4">
    <source>
        <dbReference type="SAM" id="MobiDB-lite"/>
    </source>
</evidence>
<proteinExistence type="inferred from homology"/>
<feature type="compositionally biased region" description="Low complexity" evidence="4">
    <location>
        <begin position="36"/>
        <end position="46"/>
    </location>
</feature>
<name>A0A6A4R2L4_LUPAL</name>
<keyword evidence="6" id="KW-1185">Reference proteome</keyword>
<feature type="compositionally biased region" description="Polar residues" evidence="4">
    <location>
        <begin position="1"/>
        <end position="22"/>
    </location>
</feature>
<organism evidence="5 6">
    <name type="scientific">Lupinus albus</name>
    <name type="common">White lupine</name>
    <name type="synonym">Lupinus termis</name>
    <dbReference type="NCBI Taxonomy" id="3870"/>
    <lineage>
        <taxon>Eukaryota</taxon>
        <taxon>Viridiplantae</taxon>
        <taxon>Streptophyta</taxon>
        <taxon>Embryophyta</taxon>
        <taxon>Tracheophyta</taxon>
        <taxon>Spermatophyta</taxon>
        <taxon>Magnoliopsida</taxon>
        <taxon>eudicotyledons</taxon>
        <taxon>Gunneridae</taxon>
        <taxon>Pentapetalae</taxon>
        <taxon>rosids</taxon>
        <taxon>fabids</taxon>
        <taxon>Fabales</taxon>
        <taxon>Fabaceae</taxon>
        <taxon>Papilionoideae</taxon>
        <taxon>50 kb inversion clade</taxon>
        <taxon>genistoids sensu lato</taxon>
        <taxon>core genistoids</taxon>
        <taxon>Genisteae</taxon>
        <taxon>Lupinus</taxon>
    </lineage>
</organism>
<evidence type="ECO:0000256" key="1">
    <source>
        <dbReference type="ARBA" id="ARBA00005485"/>
    </source>
</evidence>
<evidence type="ECO:0000313" key="6">
    <source>
        <dbReference type="Proteomes" id="UP000447434"/>
    </source>
</evidence>
<evidence type="ECO:0000256" key="2">
    <source>
        <dbReference type="ARBA" id="ARBA00023054"/>
    </source>
</evidence>